<evidence type="ECO:0000256" key="1">
    <source>
        <dbReference type="SAM" id="MobiDB-lite"/>
    </source>
</evidence>
<accession>A0A514BT80</accession>
<evidence type="ECO:0000313" key="3">
    <source>
        <dbReference type="Proteomes" id="UP000317199"/>
    </source>
</evidence>
<gene>
    <name evidence="2" type="ORF">FKV23_11255</name>
</gene>
<feature type="compositionally biased region" description="Basic residues" evidence="1">
    <location>
        <begin position="23"/>
        <end position="44"/>
    </location>
</feature>
<name>A0A514BT80_9GAMM</name>
<evidence type="ECO:0000313" key="2">
    <source>
        <dbReference type="EMBL" id="QDH70590.1"/>
    </source>
</evidence>
<keyword evidence="3" id="KW-1185">Reference proteome</keyword>
<dbReference type="RefSeq" id="WP_141623924.1">
    <property type="nucleotide sequence ID" value="NZ_CP041242.1"/>
</dbReference>
<reference evidence="2 3" key="1">
    <citation type="submission" date="2019-06" db="EMBL/GenBank/DDBJ databases">
        <title>Lysobacter alkalisoli sp. nov. isolated from saline-alkali soil.</title>
        <authorList>
            <person name="Sun J.-Q."/>
            <person name="Xu L."/>
        </authorList>
    </citation>
    <scope>NUCLEOTIDE SEQUENCE [LARGE SCALE GENOMIC DNA]</scope>
    <source>
        <strain evidence="2 3">SJ-36</strain>
    </source>
</reference>
<dbReference type="EMBL" id="CP041242">
    <property type="protein sequence ID" value="QDH70590.1"/>
    <property type="molecule type" value="Genomic_DNA"/>
</dbReference>
<dbReference type="KEGG" id="lyj:FKV23_11255"/>
<proteinExistence type="predicted"/>
<feature type="compositionally biased region" description="Basic and acidic residues" evidence="1">
    <location>
        <begin position="60"/>
        <end position="74"/>
    </location>
</feature>
<dbReference type="AlphaFoldDB" id="A0A514BT80"/>
<feature type="region of interest" description="Disordered" evidence="1">
    <location>
        <begin position="1"/>
        <end position="94"/>
    </location>
</feature>
<feature type="compositionally biased region" description="Basic and acidic residues" evidence="1">
    <location>
        <begin position="1"/>
        <end position="10"/>
    </location>
</feature>
<sequence length="94" mass="9900">MSERTGDKADTSPQPAGSATRPTAKKGAAKKAARKTATRKRTGAKAKPDATTPARAVQTPDERKADTAPSRGDKTPVPLSTRLLHGQSFCCARR</sequence>
<protein>
    <submittedName>
        <fullName evidence="2">Uncharacterized protein</fullName>
    </submittedName>
</protein>
<dbReference type="Proteomes" id="UP000317199">
    <property type="component" value="Chromosome"/>
</dbReference>
<organism evidence="2 3">
    <name type="scientific">Marilutibacter alkalisoli</name>
    <dbReference type="NCBI Taxonomy" id="2591633"/>
    <lineage>
        <taxon>Bacteria</taxon>
        <taxon>Pseudomonadati</taxon>
        <taxon>Pseudomonadota</taxon>
        <taxon>Gammaproteobacteria</taxon>
        <taxon>Lysobacterales</taxon>
        <taxon>Lysobacteraceae</taxon>
        <taxon>Marilutibacter</taxon>
    </lineage>
</organism>